<dbReference type="AlphaFoldDB" id="A0A445FB75"/>
<accession>A0A445FB75</accession>
<dbReference type="EMBL" id="QZWG01000019">
    <property type="protein sequence ID" value="RZB46081.1"/>
    <property type="molecule type" value="Genomic_DNA"/>
</dbReference>
<feature type="repeat" description="WD" evidence="3">
    <location>
        <begin position="167"/>
        <end position="204"/>
    </location>
</feature>
<dbReference type="SUPFAM" id="SSF81383">
    <property type="entry name" value="F-box domain"/>
    <property type="match status" value="1"/>
</dbReference>
<dbReference type="InterPro" id="IPR020472">
    <property type="entry name" value="WD40_PAC1"/>
</dbReference>
<dbReference type="Pfam" id="PF00400">
    <property type="entry name" value="WD40"/>
    <property type="match status" value="2"/>
</dbReference>
<comment type="caution">
    <text evidence="4">The sequence shown here is derived from an EMBL/GenBank/DDBJ whole genome shotgun (WGS) entry which is preliminary data.</text>
</comment>
<organism evidence="4 5">
    <name type="scientific">Glycine soja</name>
    <name type="common">Wild soybean</name>
    <dbReference type="NCBI Taxonomy" id="3848"/>
    <lineage>
        <taxon>Eukaryota</taxon>
        <taxon>Viridiplantae</taxon>
        <taxon>Streptophyta</taxon>
        <taxon>Embryophyta</taxon>
        <taxon>Tracheophyta</taxon>
        <taxon>Spermatophyta</taxon>
        <taxon>Magnoliopsida</taxon>
        <taxon>eudicotyledons</taxon>
        <taxon>Gunneridae</taxon>
        <taxon>Pentapetalae</taxon>
        <taxon>rosids</taxon>
        <taxon>fabids</taxon>
        <taxon>Fabales</taxon>
        <taxon>Fabaceae</taxon>
        <taxon>Papilionoideae</taxon>
        <taxon>50 kb inversion clade</taxon>
        <taxon>NPAAA clade</taxon>
        <taxon>indigoferoid/millettioid clade</taxon>
        <taxon>Phaseoleae</taxon>
        <taxon>Glycine</taxon>
        <taxon>Glycine subgen. Soja</taxon>
    </lineage>
</organism>
<sequence>MAEQSRSPVPPATTITDLNEDCIAHCAGHLSLGDVCNLAMASSALKRLAYSDSIWQRFFRVTLAFERKRSSSEGSVYGQTRGVATVHVSRPFVLDFDIWMAVQREHQHIFSTRYVIIKQESLLRLFPLNEMTSVFRGDTQGEKNVLVTSSCDHSIRLWWKGSSLRCFRGHNGPVLSLSNKLLGEDGRKVLASGGEDGTVRLWSLGSSGKRGQLALKATLYGHEKPVNLMSVAGHKTSLLVSISRDSKVSVWDTGAATSSAVRTSCCVGMASVPGTPVNMKCHESLLYVAAGSSATAFDLRTMQKVITAAVHQPKLCSFDAIPSKYLIRTGGDGRAMLWDVRRNQESLKPEPIAELDGHCGQVTLLHMDPYKIVTGGPDNAYVNVWEVDTGVQTNSLLCSLTDGAGSGCDAMAVDGCRITTTSYSEDSGVLCFRDYNHDATNPVTKLENEPSSKFWISMSDDDSDD</sequence>
<dbReference type="InterPro" id="IPR036047">
    <property type="entry name" value="F-box-like_dom_sf"/>
</dbReference>
<evidence type="ECO:0000313" key="4">
    <source>
        <dbReference type="EMBL" id="RZB46081.1"/>
    </source>
</evidence>
<dbReference type="PANTHER" id="PTHR22847">
    <property type="entry name" value="WD40 REPEAT PROTEIN"/>
    <property type="match status" value="1"/>
</dbReference>
<dbReference type="PANTHER" id="PTHR22847:SF746">
    <property type="entry name" value="OS01G0185400 PROTEIN"/>
    <property type="match status" value="1"/>
</dbReference>
<keyword evidence="5" id="KW-1185">Reference proteome</keyword>
<dbReference type="InterPro" id="IPR036322">
    <property type="entry name" value="WD40_repeat_dom_sf"/>
</dbReference>
<proteinExistence type="predicted"/>
<name>A0A445FB75_GLYSO</name>
<evidence type="ECO:0000256" key="3">
    <source>
        <dbReference type="PROSITE-ProRule" id="PRU00221"/>
    </source>
</evidence>
<gene>
    <name evidence="4" type="ORF">D0Y65_050206</name>
</gene>
<evidence type="ECO:0000256" key="1">
    <source>
        <dbReference type="ARBA" id="ARBA00022574"/>
    </source>
</evidence>
<dbReference type="Gene3D" id="2.130.10.10">
    <property type="entry name" value="YVTN repeat-like/Quinoprotein amine dehydrogenase"/>
    <property type="match status" value="2"/>
</dbReference>
<reference evidence="4 5" key="1">
    <citation type="submission" date="2018-09" db="EMBL/GenBank/DDBJ databases">
        <title>A high-quality reference genome of wild soybean provides a powerful tool to mine soybean genomes.</title>
        <authorList>
            <person name="Xie M."/>
            <person name="Chung C.Y.L."/>
            <person name="Li M.-W."/>
            <person name="Wong F.-L."/>
            <person name="Chan T.-F."/>
            <person name="Lam H.-M."/>
        </authorList>
    </citation>
    <scope>NUCLEOTIDE SEQUENCE [LARGE SCALE GENOMIC DNA]</scope>
    <source>
        <strain evidence="5">cv. W05</strain>
        <tissue evidence="4">Hypocotyl of etiolated seedlings</tissue>
    </source>
</reference>
<evidence type="ECO:0000256" key="2">
    <source>
        <dbReference type="ARBA" id="ARBA00022737"/>
    </source>
</evidence>
<keyword evidence="1 3" id="KW-0853">WD repeat</keyword>
<evidence type="ECO:0000313" key="5">
    <source>
        <dbReference type="Proteomes" id="UP000289340"/>
    </source>
</evidence>
<dbReference type="Proteomes" id="UP000289340">
    <property type="component" value="Chromosome 19"/>
</dbReference>
<dbReference type="SMART" id="SM00320">
    <property type="entry name" value="WD40"/>
    <property type="match status" value="5"/>
</dbReference>
<dbReference type="InterPro" id="IPR015943">
    <property type="entry name" value="WD40/YVTN_repeat-like_dom_sf"/>
</dbReference>
<protein>
    <submittedName>
        <fullName evidence="4">TAF5-like RNA polymerase II p300/CBP-associated factor-associated factor 65 kDa subunit 5L isoform B</fullName>
    </submittedName>
</protein>
<keyword evidence="2" id="KW-0677">Repeat</keyword>
<dbReference type="SUPFAM" id="SSF50978">
    <property type="entry name" value="WD40 repeat-like"/>
    <property type="match status" value="1"/>
</dbReference>
<dbReference type="PRINTS" id="PR00320">
    <property type="entry name" value="GPROTEINBRPT"/>
</dbReference>
<dbReference type="InterPro" id="IPR001680">
    <property type="entry name" value="WD40_rpt"/>
</dbReference>
<feature type="repeat" description="WD" evidence="3">
    <location>
        <begin position="219"/>
        <end position="261"/>
    </location>
</feature>
<dbReference type="PROSITE" id="PS50082">
    <property type="entry name" value="WD_REPEATS_2"/>
    <property type="match status" value="2"/>
</dbReference>